<dbReference type="AlphaFoldDB" id="A0A2T9ZFH9"/>
<gene>
    <name evidence="2" type="ORF">BB560_002189</name>
</gene>
<keyword evidence="3" id="KW-1185">Reference proteome</keyword>
<accession>A0A2T9ZFH9</accession>
<sequence length="252" mass="29151">MQQPMEFRPSETTVQENYINEYVAEHLSAIIIILSILLESEEKSLDASSCKAKLGLRGIEQDNHQHLGSERINPGIQNLILHASSNYGQAKVENSTLKQEQKKWDRNRSFKPPHKESYRGGDLQPVLNIRPLNKYVTNRSFKMIRKGDYMSNIDPQDKFLHILKNGPKNFEGKDKESQKGGGEVDQIWKSKNKEPCFLHRKSSSNGNWFISWSIDAKTTSRPQEQRYKEHEILKKGIRDIFPSNRDSSLVER</sequence>
<feature type="region of interest" description="Disordered" evidence="1">
    <location>
        <begin position="94"/>
        <end position="122"/>
    </location>
</feature>
<reference evidence="2 3" key="1">
    <citation type="journal article" date="2018" name="MBio">
        <title>Comparative Genomics Reveals the Core Gene Toolbox for the Fungus-Insect Symbiosis.</title>
        <authorList>
            <person name="Wang Y."/>
            <person name="Stata M."/>
            <person name="Wang W."/>
            <person name="Stajich J.E."/>
            <person name="White M.M."/>
            <person name="Moncalvo J.M."/>
        </authorList>
    </citation>
    <scope>NUCLEOTIDE SEQUENCE [LARGE SCALE GENOMIC DNA]</scope>
    <source>
        <strain evidence="2 3">SC-DP-2</strain>
    </source>
</reference>
<organism evidence="2 3">
    <name type="scientific">Smittium megazygosporum</name>
    <dbReference type="NCBI Taxonomy" id="133381"/>
    <lineage>
        <taxon>Eukaryota</taxon>
        <taxon>Fungi</taxon>
        <taxon>Fungi incertae sedis</taxon>
        <taxon>Zoopagomycota</taxon>
        <taxon>Kickxellomycotina</taxon>
        <taxon>Harpellomycetes</taxon>
        <taxon>Harpellales</taxon>
        <taxon>Legeriomycetaceae</taxon>
        <taxon>Smittium</taxon>
    </lineage>
</organism>
<proteinExistence type="predicted"/>
<evidence type="ECO:0000313" key="2">
    <source>
        <dbReference type="EMBL" id="PVV03331.1"/>
    </source>
</evidence>
<feature type="compositionally biased region" description="Basic and acidic residues" evidence="1">
    <location>
        <begin position="99"/>
        <end position="119"/>
    </location>
</feature>
<protein>
    <submittedName>
        <fullName evidence="2">Uncharacterized protein</fullName>
    </submittedName>
</protein>
<evidence type="ECO:0000313" key="3">
    <source>
        <dbReference type="Proteomes" id="UP000245609"/>
    </source>
</evidence>
<name>A0A2T9ZFH9_9FUNG</name>
<dbReference type="Proteomes" id="UP000245609">
    <property type="component" value="Unassembled WGS sequence"/>
</dbReference>
<dbReference type="OrthoDB" id="5752123at2759"/>
<dbReference type="EMBL" id="MBFS01000246">
    <property type="protein sequence ID" value="PVV03331.1"/>
    <property type="molecule type" value="Genomic_DNA"/>
</dbReference>
<evidence type="ECO:0000256" key="1">
    <source>
        <dbReference type="SAM" id="MobiDB-lite"/>
    </source>
</evidence>
<comment type="caution">
    <text evidence="2">The sequence shown here is derived from an EMBL/GenBank/DDBJ whole genome shotgun (WGS) entry which is preliminary data.</text>
</comment>